<proteinExistence type="predicted"/>
<sequence length="55" mass="6478">MSGTTTWMVSLGRHGFLVSVSVLLFLEWMTDGNLATGWWWMTLVGVMWTWWARRK</sequence>
<gene>
    <name evidence="2" type="ORF">METZ01_LOCUS140885</name>
</gene>
<accession>A0A381ZGB1</accession>
<evidence type="ECO:0000256" key="1">
    <source>
        <dbReference type="SAM" id="Phobius"/>
    </source>
</evidence>
<organism evidence="2">
    <name type="scientific">marine metagenome</name>
    <dbReference type="NCBI Taxonomy" id="408172"/>
    <lineage>
        <taxon>unclassified sequences</taxon>
        <taxon>metagenomes</taxon>
        <taxon>ecological metagenomes</taxon>
    </lineage>
</organism>
<keyword evidence="1" id="KW-0472">Membrane</keyword>
<feature type="transmembrane region" description="Helical" evidence="1">
    <location>
        <begin position="32"/>
        <end position="51"/>
    </location>
</feature>
<feature type="transmembrane region" description="Helical" evidence="1">
    <location>
        <begin position="7"/>
        <end position="26"/>
    </location>
</feature>
<protein>
    <submittedName>
        <fullName evidence="2">Uncharacterized protein</fullName>
    </submittedName>
</protein>
<name>A0A381ZGB1_9ZZZZ</name>
<dbReference type="EMBL" id="UINC01021130">
    <property type="protein sequence ID" value="SVA88031.1"/>
    <property type="molecule type" value="Genomic_DNA"/>
</dbReference>
<evidence type="ECO:0000313" key="2">
    <source>
        <dbReference type="EMBL" id="SVA88031.1"/>
    </source>
</evidence>
<reference evidence="2" key="1">
    <citation type="submission" date="2018-05" db="EMBL/GenBank/DDBJ databases">
        <authorList>
            <person name="Lanie J.A."/>
            <person name="Ng W.-L."/>
            <person name="Kazmierczak K.M."/>
            <person name="Andrzejewski T.M."/>
            <person name="Davidsen T.M."/>
            <person name="Wayne K.J."/>
            <person name="Tettelin H."/>
            <person name="Glass J.I."/>
            <person name="Rusch D."/>
            <person name="Podicherti R."/>
            <person name="Tsui H.-C.T."/>
            <person name="Winkler M.E."/>
        </authorList>
    </citation>
    <scope>NUCLEOTIDE SEQUENCE</scope>
</reference>
<keyword evidence="1" id="KW-1133">Transmembrane helix</keyword>
<keyword evidence="1" id="KW-0812">Transmembrane</keyword>
<dbReference type="AlphaFoldDB" id="A0A381ZGB1"/>